<evidence type="ECO:0000313" key="2">
    <source>
        <dbReference type="Proteomes" id="UP000680638"/>
    </source>
</evidence>
<sequence length="164" mass="18577">MRGTFAVDHLILGTDDLDAAAVAHPHMLHLILDRSQIDIDQDDAVTPRGPFAGNDPAERNGRIRIPVPVQIVGDPDGAAAIFGNLLEPVLVAVVFARQQAGTRRNDRTVGFQHLDRSDVRIRKHIRLQNFIQPVGKPRIFRRIVFLLKQIQDRLLHRFIHQHLH</sequence>
<keyword evidence="2" id="KW-1185">Reference proteome</keyword>
<organism evidence="1 2">
    <name type="scientific">Paenibacillus cookii</name>
    <dbReference type="NCBI Taxonomy" id="157839"/>
    <lineage>
        <taxon>Bacteria</taxon>
        <taxon>Bacillati</taxon>
        <taxon>Bacillota</taxon>
        <taxon>Bacilli</taxon>
        <taxon>Bacillales</taxon>
        <taxon>Paenibacillaceae</taxon>
        <taxon>Paenibacillus</taxon>
    </lineage>
</organism>
<comment type="caution">
    <text evidence="1">The sequence shown here is derived from an EMBL/GenBank/DDBJ whole genome shotgun (WGS) entry which is preliminary data.</text>
</comment>
<reference evidence="1 2" key="1">
    <citation type="submission" date="2021-03" db="EMBL/GenBank/DDBJ databases">
        <title>Antimicrobial resistance genes in bacteria isolated from Japanese honey, and their potential for conferring macrolide and lincosamide resistance in the American foulbrood pathogen Paenibacillus larvae.</title>
        <authorList>
            <person name="Okamoto M."/>
            <person name="Kumagai M."/>
            <person name="Kanamori H."/>
            <person name="Takamatsu D."/>
        </authorList>
    </citation>
    <scope>NUCLEOTIDE SEQUENCE [LARGE SCALE GENOMIC DNA]</scope>
    <source>
        <strain evidence="1 2">J21TS3</strain>
    </source>
</reference>
<accession>A0ABQ4LR27</accession>
<gene>
    <name evidence="1" type="ORF">J21TS3_05150</name>
</gene>
<proteinExistence type="predicted"/>
<dbReference type="Proteomes" id="UP000680638">
    <property type="component" value="Unassembled WGS sequence"/>
</dbReference>
<name>A0ABQ4LR27_9BACL</name>
<dbReference type="EMBL" id="BORW01000001">
    <property type="protein sequence ID" value="GIO65694.1"/>
    <property type="molecule type" value="Genomic_DNA"/>
</dbReference>
<evidence type="ECO:0000313" key="1">
    <source>
        <dbReference type="EMBL" id="GIO65694.1"/>
    </source>
</evidence>
<protein>
    <submittedName>
        <fullName evidence="1">Uncharacterized protein</fullName>
    </submittedName>
</protein>